<evidence type="ECO:0000256" key="1">
    <source>
        <dbReference type="SAM" id="MobiDB-lite"/>
    </source>
</evidence>
<dbReference type="AlphaFoldDB" id="A0A1I4E175"/>
<dbReference type="InParanoid" id="A0A1I4E175"/>
<accession>A0A1I4E175</accession>
<organism evidence="2 3">
    <name type="scientific">Geodermatophilus ruber</name>
    <dbReference type="NCBI Taxonomy" id="504800"/>
    <lineage>
        <taxon>Bacteria</taxon>
        <taxon>Bacillati</taxon>
        <taxon>Actinomycetota</taxon>
        <taxon>Actinomycetes</taxon>
        <taxon>Geodermatophilales</taxon>
        <taxon>Geodermatophilaceae</taxon>
        <taxon>Geodermatophilus</taxon>
    </lineage>
</organism>
<sequence>MHVVAFGLQVRGLPRLHGDGRRAELGEHRRRGLREHVASRTAPWSERVPAMTPAE</sequence>
<proteinExistence type="predicted"/>
<reference evidence="2 3" key="1">
    <citation type="submission" date="2016-10" db="EMBL/GenBank/DDBJ databases">
        <authorList>
            <person name="de Groot N.N."/>
        </authorList>
    </citation>
    <scope>NUCLEOTIDE SEQUENCE [LARGE SCALE GENOMIC DNA]</scope>
    <source>
        <strain evidence="2 3">DSM 45317</strain>
    </source>
</reference>
<protein>
    <submittedName>
        <fullName evidence="2">Uncharacterized protein</fullName>
    </submittedName>
</protein>
<evidence type="ECO:0000313" key="3">
    <source>
        <dbReference type="Proteomes" id="UP000199152"/>
    </source>
</evidence>
<feature type="region of interest" description="Disordered" evidence="1">
    <location>
        <begin position="27"/>
        <end position="55"/>
    </location>
</feature>
<name>A0A1I4E175_9ACTN</name>
<dbReference type="EMBL" id="FOSW01000005">
    <property type="protein sequence ID" value="SFK98287.1"/>
    <property type="molecule type" value="Genomic_DNA"/>
</dbReference>
<keyword evidence="3" id="KW-1185">Reference proteome</keyword>
<dbReference type="Proteomes" id="UP000199152">
    <property type="component" value="Unassembled WGS sequence"/>
</dbReference>
<gene>
    <name evidence="2" type="ORF">SAMN04488085_105115</name>
</gene>
<evidence type="ECO:0000313" key="2">
    <source>
        <dbReference type="EMBL" id="SFK98287.1"/>
    </source>
</evidence>